<dbReference type="PANTHER" id="PTHR43245">
    <property type="entry name" value="BIFUNCTIONAL POLYMYXIN RESISTANCE PROTEIN ARNA"/>
    <property type="match status" value="1"/>
</dbReference>
<dbReference type="SUPFAM" id="SSF51735">
    <property type="entry name" value="NAD(P)-binding Rossmann-fold domains"/>
    <property type="match status" value="1"/>
</dbReference>
<feature type="domain" description="NAD-dependent epimerase/dehydratase" evidence="1">
    <location>
        <begin position="8"/>
        <end position="222"/>
    </location>
</feature>
<dbReference type="InterPro" id="IPR036291">
    <property type="entry name" value="NAD(P)-bd_dom_sf"/>
</dbReference>
<dbReference type="InterPro" id="IPR050177">
    <property type="entry name" value="Lipid_A_modif_metabolic_enz"/>
</dbReference>
<dbReference type="PANTHER" id="PTHR43245:SF11">
    <property type="entry name" value="LD23561P"/>
    <property type="match status" value="1"/>
</dbReference>
<dbReference type="InterPro" id="IPR001509">
    <property type="entry name" value="Epimerase_deHydtase"/>
</dbReference>
<dbReference type="EMBL" id="AUWU02000006">
    <property type="protein sequence ID" value="KAH0572318.1"/>
    <property type="molecule type" value="Genomic_DNA"/>
</dbReference>
<evidence type="ECO:0000313" key="3">
    <source>
        <dbReference type="EMBL" id="KAH0572318.1"/>
    </source>
</evidence>
<keyword evidence="4" id="KW-1185">Reference proteome</keyword>
<dbReference type="Pfam" id="PF01370">
    <property type="entry name" value="Epimerase"/>
    <property type="match status" value="1"/>
</dbReference>
<sequence length="354" mass="39276">MSSQKSYLILGGSGFIARHVLAYLADESTTQSITIADKLPFELSNPTPSQTEILENQELCSFIQADLTRQDHLDRVFNQKFDTIINCAGTSELGLDPEIYTKNIVQLAKLTVQRAKNAHYVYISDAKVYKADTKSLSESSKIQPQNALAAAHLEAENVVKSLKNSLILRVSGVYGPGERFCVMPRVVLASLYQLKLKTVLKLPFTAKTSFSTVHVRDVAKFACSSISGVFNVSDPGFTTLNDINDILMTIYKNDLKIEFLSGAVNLALKAATKLAAESINQQHMKPWGELCKELKLESDLSPFMSYESLQEANFNIDGTAISKATGEEYRHQKINAGLVLEEINFWRKLKALPE</sequence>
<name>V6LCI0_9EUKA</name>
<dbReference type="AlphaFoldDB" id="V6LCI0"/>
<organism evidence="2">
    <name type="scientific">Spironucleus salmonicida</name>
    <dbReference type="NCBI Taxonomy" id="348837"/>
    <lineage>
        <taxon>Eukaryota</taxon>
        <taxon>Metamonada</taxon>
        <taxon>Diplomonadida</taxon>
        <taxon>Hexamitidae</taxon>
        <taxon>Hexamitinae</taxon>
        <taxon>Spironucleus</taxon>
    </lineage>
</organism>
<reference evidence="3" key="2">
    <citation type="submission" date="2020-12" db="EMBL/GenBank/DDBJ databases">
        <title>New Spironucleus salmonicida genome in near-complete chromosomes.</title>
        <authorList>
            <person name="Xu F."/>
            <person name="Kurt Z."/>
            <person name="Jimenez-Gonzalez A."/>
            <person name="Astvaldsson A."/>
            <person name="Andersson J.O."/>
            <person name="Svard S.G."/>
        </authorList>
    </citation>
    <scope>NUCLEOTIDE SEQUENCE</scope>
    <source>
        <strain evidence="3">ATCC 50377</strain>
    </source>
</reference>
<dbReference type="OrthoDB" id="16464at2759"/>
<protein>
    <submittedName>
        <fullName evidence="2">NAD dependent epimerase/dehydratase</fullName>
    </submittedName>
</protein>
<gene>
    <name evidence="2" type="ORF">SS50377_19097</name>
    <name evidence="3" type="ORF">SS50377_26528</name>
</gene>
<evidence type="ECO:0000259" key="1">
    <source>
        <dbReference type="Pfam" id="PF01370"/>
    </source>
</evidence>
<dbReference type="Proteomes" id="UP000018208">
    <property type="component" value="Unassembled WGS sequence"/>
</dbReference>
<evidence type="ECO:0000313" key="2">
    <source>
        <dbReference type="EMBL" id="EST41381.1"/>
    </source>
</evidence>
<dbReference type="EMBL" id="KI546170">
    <property type="protein sequence ID" value="EST41381.1"/>
    <property type="molecule type" value="Genomic_DNA"/>
</dbReference>
<dbReference type="Gene3D" id="3.40.50.720">
    <property type="entry name" value="NAD(P)-binding Rossmann-like Domain"/>
    <property type="match status" value="1"/>
</dbReference>
<proteinExistence type="predicted"/>
<accession>V6LCI0</accession>
<evidence type="ECO:0000313" key="4">
    <source>
        <dbReference type="Proteomes" id="UP000018208"/>
    </source>
</evidence>
<reference evidence="2 3" key="1">
    <citation type="journal article" date="2014" name="PLoS Genet.">
        <title>The Genome of Spironucleus salmonicida Highlights a Fish Pathogen Adapted to Fluctuating Environments.</title>
        <authorList>
            <person name="Xu F."/>
            <person name="Jerlstrom-Hultqvist J."/>
            <person name="Einarsson E."/>
            <person name="Astvaldsson A."/>
            <person name="Svard S.G."/>
            <person name="Andersson J.O."/>
        </authorList>
    </citation>
    <scope>NUCLEOTIDE SEQUENCE</scope>
    <source>
        <strain evidence="3">ATCC 50377</strain>
    </source>
</reference>
<dbReference type="VEuPathDB" id="GiardiaDB:SS50377_26528"/>